<sequence length="91" mass="9889">MSDELVAYGAVLWAAAYMGWRLLPGRWRDALGERCRELGQRIGLAQVRAATPSQATQARSHGGCGPCTGCASRQRPASTVMITTNKEARKR</sequence>
<organism evidence="2 3">
    <name type="scientific">Candidatus Accumulibacter proximus</name>
    <dbReference type="NCBI Taxonomy" id="2954385"/>
    <lineage>
        <taxon>Bacteria</taxon>
        <taxon>Pseudomonadati</taxon>
        <taxon>Pseudomonadota</taxon>
        <taxon>Betaproteobacteria</taxon>
        <taxon>Candidatus Accumulibacter</taxon>
    </lineage>
</organism>
<reference evidence="2 3" key="1">
    <citation type="submission" date="2020-10" db="EMBL/GenBank/DDBJ databases">
        <title>Connecting structure to function with the recovery of over 1000 high-quality activated sludge metagenome-assembled genomes encoding full-length rRNA genes using long-read sequencing.</title>
        <authorList>
            <person name="Singleton C.M."/>
            <person name="Petriglieri F."/>
            <person name="Kristensen J.M."/>
            <person name="Kirkegaard R.H."/>
            <person name="Michaelsen T.Y."/>
            <person name="Andersen M.H."/>
            <person name="Karst S.M."/>
            <person name="Dueholm M.S."/>
            <person name="Nielsen P.H."/>
            <person name="Albertsen M."/>
        </authorList>
    </citation>
    <scope>NUCLEOTIDE SEQUENCE [LARGE SCALE GENOMIC DNA]</scope>
    <source>
        <strain evidence="2">EsbW_18-Q3-R4-48_BATAC.285</strain>
    </source>
</reference>
<protein>
    <submittedName>
        <fullName evidence="2">Uncharacterized protein</fullName>
    </submittedName>
</protein>
<name>A0A935UFC8_9PROT</name>
<dbReference type="EMBL" id="JADJMH010000005">
    <property type="protein sequence ID" value="MBK7674497.1"/>
    <property type="molecule type" value="Genomic_DNA"/>
</dbReference>
<feature type="transmembrane region" description="Helical" evidence="1">
    <location>
        <begin position="6"/>
        <end position="23"/>
    </location>
</feature>
<evidence type="ECO:0000256" key="1">
    <source>
        <dbReference type="SAM" id="Phobius"/>
    </source>
</evidence>
<evidence type="ECO:0000313" key="3">
    <source>
        <dbReference type="Proteomes" id="UP000697998"/>
    </source>
</evidence>
<keyword evidence="1" id="KW-1133">Transmembrane helix</keyword>
<dbReference type="AlphaFoldDB" id="A0A935UFC8"/>
<gene>
    <name evidence="2" type="ORF">IPJ27_06825</name>
</gene>
<evidence type="ECO:0000313" key="2">
    <source>
        <dbReference type="EMBL" id="MBK7674497.1"/>
    </source>
</evidence>
<accession>A0A935UFC8</accession>
<keyword evidence="1" id="KW-0472">Membrane</keyword>
<dbReference type="Proteomes" id="UP000697998">
    <property type="component" value="Unassembled WGS sequence"/>
</dbReference>
<keyword evidence="1" id="KW-0812">Transmembrane</keyword>
<comment type="caution">
    <text evidence="2">The sequence shown here is derived from an EMBL/GenBank/DDBJ whole genome shotgun (WGS) entry which is preliminary data.</text>
</comment>
<proteinExistence type="predicted"/>